<gene>
    <name evidence="2" type="ORF">BT96DRAFT_944191</name>
</gene>
<feature type="chain" id="PRO_5025336829" evidence="1">
    <location>
        <begin position="22"/>
        <end position="174"/>
    </location>
</feature>
<evidence type="ECO:0000313" key="3">
    <source>
        <dbReference type="Proteomes" id="UP000799118"/>
    </source>
</evidence>
<feature type="signal peptide" evidence="1">
    <location>
        <begin position="1"/>
        <end position="21"/>
    </location>
</feature>
<dbReference type="AlphaFoldDB" id="A0A6A4H4I7"/>
<keyword evidence="1" id="KW-0732">Signal</keyword>
<reference evidence="2" key="1">
    <citation type="journal article" date="2019" name="Environ. Microbiol.">
        <title>Fungal ecological strategies reflected in gene transcription - a case study of two litter decomposers.</title>
        <authorList>
            <person name="Barbi F."/>
            <person name="Kohler A."/>
            <person name="Barry K."/>
            <person name="Baskaran P."/>
            <person name="Daum C."/>
            <person name="Fauchery L."/>
            <person name="Ihrmark K."/>
            <person name="Kuo A."/>
            <person name="LaButti K."/>
            <person name="Lipzen A."/>
            <person name="Morin E."/>
            <person name="Grigoriev I.V."/>
            <person name="Henrissat B."/>
            <person name="Lindahl B."/>
            <person name="Martin F."/>
        </authorList>
    </citation>
    <scope>NUCLEOTIDE SEQUENCE</scope>
    <source>
        <strain evidence="2">JB14</strain>
    </source>
</reference>
<accession>A0A6A4H4I7</accession>
<evidence type="ECO:0000313" key="2">
    <source>
        <dbReference type="EMBL" id="KAE9393092.1"/>
    </source>
</evidence>
<name>A0A6A4H4I7_9AGAR</name>
<evidence type="ECO:0000256" key="1">
    <source>
        <dbReference type="SAM" id="SignalP"/>
    </source>
</evidence>
<keyword evidence="3" id="KW-1185">Reference proteome</keyword>
<protein>
    <submittedName>
        <fullName evidence="2">Uncharacterized protein</fullName>
    </submittedName>
</protein>
<dbReference type="Proteomes" id="UP000799118">
    <property type="component" value="Unassembled WGS sequence"/>
</dbReference>
<organism evidence="2 3">
    <name type="scientific">Gymnopus androsaceus JB14</name>
    <dbReference type="NCBI Taxonomy" id="1447944"/>
    <lineage>
        <taxon>Eukaryota</taxon>
        <taxon>Fungi</taxon>
        <taxon>Dikarya</taxon>
        <taxon>Basidiomycota</taxon>
        <taxon>Agaricomycotina</taxon>
        <taxon>Agaricomycetes</taxon>
        <taxon>Agaricomycetidae</taxon>
        <taxon>Agaricales</taxon>
        <taxon>Marasmiineae</taxon>
        <taxon>Omphalotaceae</taxon>
        <taxon>Gymnopus</taxon>
    </lineage>
</organism>
<dbReference type="EMBL" id="ML769581">
    <property type="protein sequence ID" value="KAE9393092.1"/>
    <property type="molecule type" value="Genomic_DNA"/>
</dbReference>
<proteinExistence type="predicted"/>
<sequence>MVGEMLVFLSLWLYVTVLNRGAEVRELMAEALALDLQTLQTYYNMSTNILHKAASDAQSIFRAGSLVWNTEGKVEPRLPKELMIFFCLSTGMDALFDLFADTSTSSMFSTNQVFSGITTLRRIYTTAHNSPFPSLIHRLGTRLPETVNWSSTIATYTSCTFSQFSSAQELDTLR</sequence>